<dbReference type="PROSITE" id="PS50191">
    <property type="entry name" value="CRAL_TRIO"/>
    <property type="match status" value="1"/>
</dbReference>
<dbReference type="SMART" id="SM00516">
    <property type="entry name" value="SEC14"/>
    <property type="match status" value="1"/>
</dbReference>
<gene>
    <name evidence="3" type="ORF">ASIM_LOCUS454</name>
</gene>
<dbReference type="GO" id="GO:0007264">
    <property type="term" value="P:small GTPase-mediated signal transduction"/>
    <property type="evidence" value="ECO:0007669"/>
    <property type="project" value="TreeGrafter"/>
</dbReference>
<feature type="domain" description="Rho-GAP" evidence="2">
    <location>
        <begin position="294"/>
        <end position="488"/>
    </location>
</feature>
<dbReference type="Pfam" id="PF00620">
    <property type="entry name" value="RhoGAP"/>
    <property type="match status" value="1"/>
</dbReference>
<proteinExistence type="predicted"/>
<dbReference type="GO" id="GO:0005737">
    <property type="term" value="C:cytoplasm"/>
    <property type="evidence" value="ECO:0007669"/>
    <property type="project" value="TreeGrafter"/>
</dbReference>
<dbReference type="InterPro" id="IPR000198">
    <property type="entry name" value="RhoGAP_dom"/>
</dbReference>
<dbReference type="SUPFAM" id="SSF52087">
    <property type="entry name" value="CRAL/TRIO domain"/>
    <property type="match status" value="1"/>
</dbReference>
<dbReference type="PANTHER" id="PTHR45808:SF2">
    <property type="entry name" value="RHO GTPASE-ACTIVATING PROTEIN 68F"/>
    <property type="match status" value="1"/>
</dbReference>
<organism evidence="5">
    <name type="scientific">Anisakis simplex</name>
    <name type="common">Herring worm</name>
    <dbReference type="NCBI Taxonomy" id="6269"/>
    <lineage>
        <taxon>Eukaryota</taxon>
        <taxon>Metazoa</taxon>
        <taxon>Ecdysozoa</taxon>
        <taxon>Nematoda</taxon>
        <taxon>Chromadorea</taxon>
        <taxon>Rhabditida</taxon>
        <taxon>Spirurina</taxon>
        <taxon>Ascaridomorpha</taxon>
        <taxon>Ascaridoidea</taxon>
        <taxon>Anisakidae</taxon>
        <taxon>Anisakis</taxon>
        <taxon>Anisakis simplex complex</taxon>
    </lineage>
</organism>
<dbReference type="Proteomes" id="UP000267096">
    <property type="component" value="Unassembled WGS sequence"/>
</dbReference>
<dbReference type="PROSITE" id="PS50238">
    <property type="entry name" value="RHOGAP"/>
    <property type="match status" value="1"/>
</dbReference>
<sequence>MVIVMAVRNSFDDTDFIEPEDDFAEDDLFTADDNNIPSLVLGDAMQKSFLERDNFEKELDLAADDPFAEDFTDISQHDIVNVIADGDRVGRPIIVIYAYRFPSNKTFDHQKFLRFLQFTLNKVVELDYTIVYFHYGLRSNNKPPLKWLLQAYNILDRKYKKNLKALFLVHPTRFIRFVWGIFKPFISIKFERKVHYVNYLNELNAYLRVEQLNLPQPIKEFVCCVEMLSFRVGNLLDRHETRWFGGSFYHDISLQLSSSSSKNATTLSNDLMCYNKINPTLLATAPRPTQQFNVPLSFILSHNPDCDIPPIVTDLIAFLSENSLHVEGLFRRSAEVSSIKRLQERVDRGEQIDFLNEEPYKDNVVAASIDASVLLKTFLRSLGEPVITNALYPKLTTLAEVPKGNKLSAVCEFVRFLPAENLILLKTICGFLRKVAAHSNVNMMTANNLSVVFGPNLTWPTDQQVPISQLNNLNNFCYRLIVDYETVFADL</sequence>
<dbReference type="WBParaSite" id="ASIM_0000055201-mRNA-1">
    <property type="protein sequence ID" value="ASIM_0000055201-mRNA-1"/>
    <property type="gene ID" value="ASIM_0000055201"/>
</dbReference>
<dbReference type="CDD" id="cd00170">
    <property type="entry name" value="SEC14"/>
    <property type="match status" value="1"/>
</dbReference>
<dbReference type="PANTHER" id="PTHR45808">
    <property type="entry name" value="RHO GTPASE-ACTIVATING PROTEIN 68F"/>
    <property type="match status" value="1"/>
</dbReference>
<dbReference type="Gene3D" id="3.40.525.10">
    <property type="entry name" value="CRAL-TRIO lipid binding domain"/>
    <property type="match status" value="1"/>
</dbReference>
<dbReference type="AlphaFoldDB" id="A0A0M3IZ71"/>
<dbReference type="Gene3D" id="1.10.555.10">
    <property type="entry name" value="Rho GTPase activation protein"/>
    <property type="match status" value="1"/>
</dbReference>
<evidence type="ECO:0000259" key="2">
    <source>
        <dbReference type="PROSITE" id="PS50238"/>
    </source>
</evidence>
<name>A0A0M3IZ71_ANISI</name>
<dbReference type="SUPFAM" id="SSF48350">
    <property type="entry name" value="GTPase activation domain, GAP"/>
    <property type="match status" value="1"/>
</dbReference>
<dbReference type="SMART" id="SM00324">
    <property type="entry name" value="RhoGAP"/>
    <property type="match status" value="1"/>
</dbReference>
<dbReference type="GO" id="GO:0005096">
    <property type="term" value="F:GTPase activator activity"/>
    <property type="evidence" value="ECO:0007669"/>
    <property type="project" value="TreeGrafter"/>
</dbReference>
<feature type="domain" description="CRAL-TRIO" evidence="1">
    <location>
        <begin position="70"/>
        <end position="216"/>
    </location>
</feature>
<reference evidence="5" key="1">
    <citation type="submission" date="2017-02" db="UniProtKB">
        <authorList>
            <consortium name="WormBaseParasite"/>
        </authorList>
    </citation>
    <scope>IDENTIFICATION</scope>
</reference>
<dbReference type="OrthoDB" id="19923at2759"/>
<reference evidence="3 4" key="2">
    <citation type="submission" date="2018-11" db="EMBL/GenBank/DDBJ databases">
        <authorList>
            <consortium name="Pathogen Informatics"/>
        </authorList>
    </citation>
    <scope>NUCLEOTIDE SEQUENCE [LARGE SCALE GENOMIC DNA]</scope>
</reference>
<evidence type="ECO:0000259" key="1">
    <source>
        <dbReference type="PROSITE" id="PS50191"/>
    </source>
</evidence>
<dbReference type="Pfam" id="PF13716">
    <property type="entry name" value="CRAL_TRIO_2"/>
    <property type="match status" value="1"/>
</dbReference>
<evidence type="ECO:0000313" key="3">
    <source>
        <dbReference type="EMBL" id="VDK17726.1"/>
    </source>
</evidence>
<dbReference type="InterPro" id="IPR036865">
    <property type="entry name" value="CRAL-TRIO_dom_sf"/>
</dbReference>
<keyword evidence="4" id="KW-1185">Reference proteome</keyword>
<dbReference type="GO" id="GO:2001136">
    <property type="term" value="P:negative regulation of endocytic recycling"/>
    <property type="evidence" value="ECO:0007669"/>
    <property type="project" value="TreeGrafter"/>
</dbReference>
<evidence type="ECO:0000313" key="4">
    <source>
        <dbReference type="Proteomes" id="UP000267096"/>
    </source>
</evidence>
<protein>
    <submittedName>
        <fullName evidence="5">Rho GTPase-activating protein 68F (inferred by orthology to a D. melanogaster protein)</fullName>
    </submittedName>
</protein>
<accession>A0A0M3IZ71</accession>
<evidence type="ECO:0000313" key="5">
    <source>
        <dbReference type="WBParaSite" id="ASIM_0000055201-mRNA-1"/>
    </source>
</evidence>
<dbReference type="InterPro" id="IPR001251">
    <property type="entry name" value="CRAL-TRIO_dom"/>
</dbReference>
<dbReference type="InterPro" id="IPR008936">
    <property type="entry name" value="Rho_GTPase_activation_prot"/>
</dbReference>
<dbReference type="EMBL" id="UYRR01000285">
    <property type="protein sequence ID" value="VDK17726.1"/>
    <property type="molecule type" value="Genomic_DNA"/>
</dbReference>